<dbReference type="EMBL" id="FAXC01000070">
    <property type="protein sequence ID" value="CUV08472.1"/>
    <property type="molecule type" value="Genomic_DNA"/>
</dbReference>
<dbReference type="GO" id="GO:0070626">
    <property type="term" value="F:(S)-2-(5-amino-1-(5-phospho-D-ribosyl)imidazole-4-carboxamido) succinate lyase (fumarate-forming) activity"/>
    <property type="evidence" value="ECO:0007669"/>
    <property type="project" value="TreeGrafter"/>
</dbReference>
<dbReference type="Pfam" id="PF10397">
    <property type="entry name" value="ADSL_C"/>
    <property type="match status" value="1"/>
</dbReference>
<dbReference type="GO" id="GO:0004018">
    <property type="term" value="F:N6-(1,2-dicarboxyethyl)AMP AMP-lyase (fumarate-forming) activity"/>
    <property type="evidence" value="ECO:0007669"/>
    <property type="project" value="TreeGrafter"/>
</dbReference>
<name>A0A160VE37_9ZZZZ</name>
<dbReference type="GO" id="GO:0044208">
    <property type="term" value="P:'de novo' AMP biosynthetic process"/>
    <property type="evidence" value="ECO:0007669"/>
    <property type="project" value="TreeGrafter"/>
</dbReference>
<dbReference type="PROSITE" id="PS00163">
    <property type="entry name" value="FUMARATE_LYASES"/>
    <property type="match status" value="1"/>
</dbReference>
<evidence type="ECO:0000259" key="2">
    <source>
        <dbReference type="SMART" id="SM00998"/>
    </source>
</evidence>
<dbReference type="InterPro" id="IPR008948">
    <property type="entry name" value="L-Aspartase-like"/>
</dbReference>
<dbReference type="PRINTS" id="PR00149">
    <property type="entry name" value="FUMRATELYASE"/>
</dbReference>
<dbReference type="EC" id="4.3.2.2" evidence="3"/>
<protein>
    <submittedName>
        <fullName evidence="3">Adenylosuccinate lyase</fullName>
        <ecNumber evidence="3">4.3.2.2</ecNumber>
    </submittedName>
</protein>
<evidence type="ECO:0000256" key="1">
    <source>
        <dbReference type="ARBA" id="ARBA00023239"/>
    </source>
</evidence>
<keyword evidence="1 3" id="KW-0456">Lyase</keyword>
<reference evidence="3" key="1">
    <citation type="submission" date="2015-10" db="EMBL/GenBank/DDBJ databases">
        <authorList>
            <person name="Gilbert D.G."/>
        </authorList>
    </citation>
    <scope>NUCLEOTIDE SEQUENCE</scope>
</reference>
<feature type="domain" description="Adenylosuccinate lyase C-terminal" evidence="2">
    <location>
        <begin position="365"/>
        <end position="444"/>
    </location>
</feature>
<dbReference type="PANTHER" id="PTHR43172:SF1">
    <property type="entry name" value="ADENYLOSUCCINATE LYASE"/>
    <property type="match status" value="1"/>
</dbReference>
<organism evidence="3">
    <name type="scientific">hydrothermal vent metagenome</name>
    <dbReference type="NCBI Taxonomy" id="652676"/>
    <lineage>
        <taxon>unclassified sequences</taxon>
        <taxon>metagenomes</taxon>
        <taxon>ecological metagenomes</taxon>
    </lineage>
</organism>
<dbReference type="CDD" id="cd01597">
    <property type="entry name" value="pCLME"/>
    <property type="match status" value="1"/>
</dbReference>
<dbReference type="GO" id="GO:0005829">
    <property type="term" value="C:cytosol"/>
    <property type="evidence" value="ECO:0007669"/>
    <property type="project" value="TreeGrafter"/>
</dbReference>
<dbReference type="InterPro" id="IPR020557">
    <property type="entry name" value="Fumarate_lyase_CS"/>
</dbReference>
<dbReference type="InterPro" id="IPR000362">
    <property type="entry name" value="Fumarate_lyase_fam"/>
</dbReference>
<dbReference type="Pfam" id="PF00206">
    <property type="entry name" value="Lyase_1"/>
    <property type="match status" value="1"/>
</dbReference>
<sequence>MPVHMIDSKIYGNAWGTDEMRAMFDEIPRTQAWLEIISSLAEAQAEVGLIPSEAVAEIRRICDVDKLDMDFLRERYDQTGHSMHGLIQELMKLCEDSAGEWIYYGATVQDITDTWTSMVLLKVWEIVFRDLRKIEHELLVLAQKHRDTPMLGRTHGQSALPITFGFKVSIWIREIHRHLERMKDTHKRMGYGQLAGGVGSLSAFGKKGLKLQSIFFEKLGLRTPDIAWISVRDNQAEFLQLLSMISSTLDKVGHEVYSLQRPEISEVNELFLKGTVGSITMPHKRNPELSEHLGTLARLIRHNTNCLNENLVHEHERDGRSWKSEWGLIGTICVMVGAQLHLGYILCSTLQVNSEKMMANLEAAKGHIFSEGIMLALARKIGKQSAHDLVYMVAMTAQKENRSLKSCLADNKKVMEHLSIDDIDSLFDYKLQLGLCPQFVDQIIKLTHTSRESDQQYFERYLSK</sequence>
<accession>A0A160VE37</accession>
<evidence type="ECO:0000313" key="3">
    <source>
        <dbReference type="EMBL" id="CUV08472.1"/>
    </source>
</evidence>
<dbReference type="Gene3D" id="1.20.200.10">
    <property type="entry name" value="Fumarase/aspartase (Central domain)"/>
    <property type="match status" value="1"/>
</dbReference>
<dbReference type="InterPro" id="IPR022761">
    <property type="entry name" value="Fumarate_lyase_N"/>
</dbReference>
<dbReference type="AlphaFoldDB" id="A0A160VE37"/>
<dbReference type="SUPFAM" id="SSF48557">
    <property type="entry name" value="L-aspartase-like"/>
    <property type="match status" value="1"/>
</dbReference>
<dbReference type="PRINTS" id="PR00145">
    <property type="entry name" value="ARGSUCLYASE"/>
</dbReference>
<dbReference type="SMART" id="SM00998">
    <property type="entry name" value="ADSL_C"/>
    <property type="match status" value="1"/>
</dbReference>
<dbReference type="Gene3D" id="1.10.40.30">
    <property type="entry name" value="Fumarase/aspartase (C-terminal domain)"/>
    <property type="match status" value="1"/>
</dbReference>
<dbReference type="InterPro" id="IPR019468">
    <property type="entry name" value="AdenyloSucc_lyase_C"/>
</dbReference>
<proteinExistence type="predicted"/>
<dbReference type="PANTHER" id="PTHR43172">
    <property type="entry name" value="ADENYLOSUCCINATE LYASE"/>
    <property type="match status" value="1"/>
</dbReference>
<gene>
    <name evidence="3" type="ORF">MGWOODY_Mmi1589</name>
</gene>